<sequence length="34" mass="3720">MSRMMPFCCAKSLCSKSCNANSTLRFTQGTSKLS</sequence>
<accession>A0A0A8ZRS7</accession>
<dbReference type="EMBL" id="GBRH01260368">
    <property type="protein sequence ID" value="JAD37527.1"/>
    <property type="molecule type" value="Transcribed_RNA"/>
</dbReference>
<reference evidence="1" key="2">
    <citation type="journal article" date="2015" name="Data Brief">
        <title>Shoot transcriptome of the giant reed, Arundo donax.</title>
        <authorList>
            <person name="Barrero R.A."/>
            <person name="Guerrero F.D."/>
            <person name="Moolhuijzen P."/>
            <person name="Goolsby J.A."/>
            <person name="Tidwell J."/>
            <person name="Bellgard S.E."/>
            <person name="Bellgard M.I."/>
        </authorList>
    </citation>
    <scope>NUCLEOTIDE SEQUENCE</scope>
    <source>
        <tissue evidence="1">Shoot tissue taken approximately 20 cm above the soil surface</tissue>
    </source>
</reference>
<organism evidence="1">
    <name type="scientific">Arundo donax</name>
    <name type="common">Giant reed</name>
    <name type="synonym">Donax arundinaceus</name>
    <dbReference type="NCBI Taxonomy" id="35708"/>
    <lineage>
        <taxon>Eukaryota</taxon>
        <taxon>Viridiplantae</taxon>
        <taxon>Streptophyta</taxon>
        <taxon>Embryophyta</taxon>
        <taxon>Tracheophyta</taxon>
        <taxon>Spermatophyta</taxon>
        <taxon>Magnoliopsida</taxon>
        <taxon>Liliopsida</taxon>
        <taxon>Poales</taxon>
        <taxon>Poaceae</taxon>
        <taxon>PACMAD clade</taxon>
        <taxon>Arundinoideae</taxon>
        <taxon>Arundineae</taxon>
        <taxon>Arundo</taxon>
    </lineage>
</organism>
<evidence type="ECO:0000313" key="1">
    <source>
        <dbReference type="EMBL" id="JAD37527.1"/>
    </source>
</evidence>
<protein>
    <submittedName>
        <fullName evidence="1">Uncharacterized protein</fullName>
    </submittedName>
</protein>
<dbReference type="AlphaFoldDB" id="A0A0A8ZRS7"/>
<proteinExistence type="predicted"/>
<name>A0A0A8ZRS7_ARUDO</name>
<reference evidence="1" key="1">
    <citation type="submission" date="2014-09" db="EMBL/GenBank/DDBJ databases">
        <authorList>
            <person name="Magalhaes I.L.F."/>
            <person name="Oliveira U."/>
            <person name="Santos F.R."/>
            <person name="Vidigal T.H.D.A."/>
            <person name="Brescovit A.D."/>
            <person name="Santos A.J."/>
        </authorList>
    </citation>
    <scope>NUCLEOTIDE SEQUENCE</scope>
    <source>
        <tissue evidence="1">Shoot tissue taken approximately 20 cm above the soil surface</tissue>
    </source>
</reference>